<organism evidence="2 3">
    <name type="scientific">Paraglaciecola algarum</name>
    <dbReference type="NCBI Taxonomy" id="3050085"/>
    <lineage>
        <taxon>Bacteria</taxon>
        <taxon>Pseudomonadati</taxon>
        <taxon>Pseudomonadota</taxon>
        <taxon>Gammaproteobacteria</taxon>
        <taxon>Alteromonadales</taxon>
        <taxon>Alteromonadaceae</taxon>
        <taxon>Paraglaciecola</taxon>
    </lineage>
</organism>
<reference evidence="2 3" key="1">
    <citation type="submission" date="2022-01" db="EMBL/GenBank/DDBJ databases">
        <title>Paraglaciecola sp. G1-23.</title>
        <authorList>
            <person name="Jin M.S."/>
            <person name="Han D.M."/>
            <person name="Kim H.M."/>
            <person name="Jeon C.O."/>
        </authorList>
    </citation>
    <scope>NUCLEOTIDE SEQUENCE [LARGE SCALE GENOMIC DNA]</scope>
    <source>
        <strain evidence="2 3">G1-23</strain>
    </source>
</reference>
<dbReference type="RefSeq" id="WP_235314512.1">
    <property type="nucleotide sequence ID" value="NZ_JAKGAS010000019.1"/>
</dbReference>
<evidence type="ECO:0000313" key="2">
    <source>
        <dbReference type="EMBL" id="MCF2950412.1"/>
    </source>
</evidence>
<comment type="caution">
    <text evidence="2">The sequence shown here is derived from an EMBL/GenBank/DDBJ whole genome shotgun (WGS) entry which is preliminary data.</text>
</comment>
<accession>A0ABS9DBR5</accession>
<gene>
    <name evidence="2" type="ORF">L0668_20045</name>
</gene>
<evidence type="ECO:0000256" key="1">
    <source>
        <dbReference type="SAM" id="MobiDB-lite"/>
    </source>
</evidence>
<name>A0ABS9DBR5_9ALTE</name>
<dbReference type="NCBIfam" id="TIGR04102">
    <property type="entry name" value="SWIM_PBPRA1643"/>
    <property type="match status" value="1"/>
</dbReference>
<feature type="compositionally biased region" description="Basic and acidic residues" evidence="1">
    <location>
        <begin position="1"/>
        <end position="22"/>
    </location>
</feature>
<keyword evidence="3" id="KW-1185">Reference proteome</keyword>
<dbReference type="InterPro" id="IPR004027">
    <property type="entry name" value="SEC_C_motif"/>
</dbReference>
<dbReference type="Gene3D" id="3.10.450.50">
    <property type="match status" value="1"/>
</dbReference>
<dbReference type="EMBL" id="JAKGAS010000019">
    <property type="protein sequence ID" value="MCF2950412.1"/>
    <property type="molecule type" value="Genomic_DNA"/>
</dbReference>
<sequence>MSDKFFFKGRQDARQSHIKYGDGRSATQKPGSKKYPLNLVVTNESRHAEVEALLKEANLHGNIKVDTSDGASELITELTVLLNKASSIKVAKVPSRNEPCVCGSGKKYKKCCGS</sequence>
<evidence type="ECO:0000313" key="3">
    <source>
        <dbReference type="Proteomes" id="UP001521137"/>
    </source>
</evidence>
<dbReference type="InterPro" id="IPR026368">
    <property type="entry name" value="SWIM_PBPRA1643"/>
</dbReference>
<dbReference type="Pfam" id="PF02810">
    <property type="entry name" value="SEC-C"/>
    <property type="match status" value="1"/>
</dbReference>
<proteinExistence type="predicted"/>
<feature type="region of interest" description="Disordered" evidence="1">
    <location>
        <begin position="1"/>
        <end position="33"/>
    </location>
</feature>
<protein>
    <submittedName>
        <fullName evidence="2">SEC-C domain-containing protein</fullName>
    </submittedName>
</protein>
<dbReference type="SUPFAM" id="SSF103642">
    <property type="entry name" value="Sec-C motif"/>
    <property type="match status" value="1"/>
</dbReference>
<dbReference type="Proteomes" id="UP001521137">
    <property type="component" value="Unassembled WGS sequence"/>
</dbReference>